<evidence type="ECO:0000313" key="8">
    <source>
        <dbReference type="Proteomes" id="UP000242263"/>
    </source>
</evidence>
<dbReference type="EMBL" id="PKGU01000001">
    <property type="protein sequence ID" value="PKZ16094.1"/>
    <property type="molecule type" value="Genomic_DNA"/>
</dbReference>
<evidence type="ECO:0000256" key="6">
    <source>
        <dbReference type="RuleBase" id="RU004379"/>
    </source>
</evidence>
<dbReference type="AlphaFoldDB" id="A0A2I1M7J8"/>
<keyword evidence="5 6" id="KW-0472">Membrane</keyword>
<comment type="subcellular location">
    <subcellularLocation>
        <location evidence="1">Cell membrane</location>
        <topology evidence="1">Multi-pass membrane protein</topology>
    </subcellularLocation>
</comment>
<keyword evidence="4 6" id="KW-1133">Transmembrane helix</keyword>
<comment type="similarity">
    <text evidence="6">Belongs to the BI1 family.</text>
</comment>
<feature type="transmembrane region" description="Helical" evidence="6">
    <location>
        <begin position="44"/>
        <end position="68"/>
    </location>
</feature>
<reference evidence="7 8" key="1">
    <citation type="submission" date="2017-12" db="EMBL/GenBank/DDBJ databases">
        <title>Phylogenetic diversity of female urinary microbiome.</title>
        <authorList>
            <person name="Thomas-White K."/>
            <person name="Wolfe A.J."/>
        </authorList>
    </citation>
    <scope>NUCLEOTIDE SEQUENCE [LARGE SCALE GENOMIC DNA]</scope>
    <source>
        <strain evidence="7 8">UMB0064</strain>
    </source>
</reference>
<evidence type="ECO:0000256" key="5">
    <source>
        <dbReference type="ARBA" id="ARBA00023136"/>
    </source>
</evidence>
<comment type="caution">
    <text evidence="7">The sequence shown here is derived from an EMBL/GenBank/DDBJ whole genome shotgun (WGS) entry which is preliminary data.</text>
</comment>
<feature type="transmembrane region" description="Helical" evidence="6">
    <location>
        <begin position="223"/>
        <end position="246"/>
    </location>
</feature>
<dbReference type="Proteomes" id="UP000242263">
    <property type="component" value="Unassembled WGS sequence"/>
</dbReference>
<feature type="transmembrane region" description="Helical" evidence="6">
    <location>
        <begin position="74"/>
        <end position="92"/>
    </location>
</feature>
<feature type="transmembrane region" description="Helical" evidence="6">
    <location>
        <begin position="129"/>
        <end position="148"/>
    </location>
</feature>
<evidence type="ECO:0000256" key="3">
    <source>
        <dbReference type="ARBA" id="ARBA00022692"/>
    </source>
</evidence>
<evidence type="ECO:0000256" key="1">
    <source>
        <dbReference type="ARBA" id="ARBA00004651"/>
    </source>
</evidence>
<keyword evidence="2" id="KW-1003">Cell membrane</keyword>
<protein>
    <submittedName>
        <fullName evidence="7">BAX inhibitor (BI)-1/YccA family protein</fullName>
    </submittedName>
</protein>
<dbReference type="InterPro" id="IPR006214">
    <property type="entry name" value="Bax_inhibitor_1-related"/>
</dbReference>
<dbReference type="PANTHER" id="PTHR23291">
    <property type="entry name" value="BAX INHIBITOR-RELATED"/>
    <property type="match status" value="1"/>
</dbReference>
<gene>
    <name evidence="7" type="ORF">CYJ32_01260</name>
</gene>
<dbReference type="RefSeq" id="WP_049216652.1">
    <property type="nucleotide sequence ID" value="NZ_JVKN01000005.1"/>
</dbReference>
<proteinExistence type="inferred from homology"/>
<name>A0A2I1M7J8_9BIFI</name>
<dbReference type="GO" id="GO:0005886">
    <property type="term" value="C:plasma membrane"/>
    <property type="evidence" value="ECO:0007669"/>
    <property type="project" value="UniProtKB-SubCell"/>
</dbReference>
<accession>A0A2I1M7J8</accession>
<feature type="transmembrane region" description="Helical" evidence="6">
    <location>
        <begin position="104"/>
        <end position="123"/>
    </location>
</feature>
<feature type="transmembrane region" description="Helical" evidence="6">
    <location>
        <begin position="160"/>
        <end position="178"/>
    </location>
</feature>
<evidence type="ECO:0000313" key="7">
    <source>
        <dbReference type="EMBL" id="PKZ16094.1"/>
    </source>
</evidence>
<sequence length="250" mass="27435">MTDYMGTPRSTDQNAYEQPYVDVQSVVTDERAQRVSVARTYAEMALGLAVTAVVAFASAASGMYVNFIQATGRFGLIALAVVQIGVVIFLSARALRMNPATARIAFYAYAALMGFTLSYIFFVYNIGNIVFALGLTAAFFFTLTMFALTTKMNLLKLGPILMVALIVLIVAEIIMMFMNVGVNTMFLSAITLLIFAGFTAYDAQVARALFAQYAGDEVMIKRVSILCALNLYLDFINFFISMLNLLTSRN</sequence>
<dbReference type="CDD" id="cd10432">
    <property type="entry name" value="BI-1-like_bacterial"/>
    <property type="match status" value="1"/>
</dbReference>
<evidence type="ECO:0000256" key="4">
    <source>
        <dbReference type="ARBA" id="ARBA00022989"/>
    </source>
</evidence>
<dbReference type="PANTHER" id="PTHR23291:SF115">
    <property type="entry name" value="MODULATOR OF FTSH PROTEASE YCCA"/>
    <property type="match status" value="1"/>
</dbReference>
<organism evidence="7 8">
    <name type="scientific">Alloscardovia omnicolens</name>
    <dbReference type="NCBI Taxonomy" id="419015"/>
    <lineage>
        <taxon>Bacteria</taxon>
        <taxon>Bacillati</taxon>
        <taxon>Actinomycetota</taxon>
        <taxon>Actinomycetes</taxon>
        <taxon>Bifidobacteriales</taxon>
        <taxon>Bifidobacteriaceae</taxon>
        <taxon>Alloscardovia</taxon>
    </lineage>
</organism>
<evidence type="ECO:0000256" key="2">
    <source>
        <dbReference type="ARBA" id="ARBA00022475"/>
    </source>
</evidence>
<feature type="transmembrane region" description="Helical" evidence="6">
    <location>
        <begin position="184"/>
        <end position="203"/>
    </location>
</feature>
<dbReference type="Pfam" id="PF01027">
    <property type="entry name" value="Bax1-I"/>
    <property type="match status" value="1"/>
</dbReference>
<keyword evidence="3 6" id="KW-0812">Transmembrane</keyword>